<evidence type="ECO:0000256" key="1">
    <source>
        <dbReference type="SAM" id="MobiDB-lite"/>
    </source>
</evidence>
<evidence type="ECO:0000259" key="2">
    <source>
        <dbReference type="PROSITE" id="PS50097"/>
    </source>
</evidence>
<dbReference type="InterPro" id="IPR011705">
    <property type="entry name" value="BACK"/>
</dbReference>
<dbReference type="Gene3D" id="3.30.710.10">
    <property type="entry name" value="Potassium Channel Kv1.1, Chain A"/>
    <property type="match status" value="1"/>
</dbReference>
<sequence>MEFYQGLSLDFSHLLDESDDYDVIIYAGKEPNVKKFHAHTVILRARSPYFRRALSRDWARKENGSIVFQKPNIAHEVFDVILKYIYSGTADLLAQEGGIILNLLTASDELNLQELIVYAQDHLIQQKSDWLQENVIQVLHTVGYLEACKDLQNFCLGLICQDPYWLFESNNFCSLDESVLVPLLKRDDLLMEEIEIWDHLIEWGIAQNISLNENISTWTPQNFETLKGTLEHCIPLIRYFNIDSSDYWDKLRPFRQILPSKLHEDLLQYYCKRGNISETDTLILSLRKTDSSWSAPTTWTVSQRSRTSSFDNMSVAVFSSPRHGPCFGQTDLRMNDNFNEAETCTCQCYDYESEITENHNFSVEEYEVFQVINKDIPESSNQASTSQMLSRPELTNYPTAW</sequence>
<dbReference type="PANTHER" id="PTHR24410:SF23">
    <property type="entry name" value="BTB DOMAIN-CONTAINING PROTEIN-RELATED"/>
    <property type="match status" value="1"/>
</dbReference>
<proteinExistence type="predicted"/>
<dbReference type="InterPro" id="IPR011333">
    <property type="entry name" value="SKP1/BTB/POZ_sf"/>
</dbReference>
<organism evidence="3 4">
    <name type="scientific">Funneliformis caledonium</name>
    <dbReference type="NCBI Taxonomy" id="1117310"/>
    <lineage>
        <taxon>Eukaryota</taxon>
        <taxon>Fungi</taxon>
        <taxon>Fungi incertae sedis</taxon>
        <taxon>Mucoromycota</taxon>
        <taxon>Glomeromycotina</taxon>
        <taxon>Glomeromycetes</taxon>
        <taxon>Glomerales</taxon>
        <taxon>Glomeraceae</taxon>
        <taxon>Funneliformis</taxon>
    </lineage>
</organism>
<feature type="domain" description="BTB" evidence="2">
    <location>
        <begin position="21"/>
        <end position="94"/>
    </location>
</feature>
<dbReference type="Proteomes" id="UP000789570">
    <property type="component" value="Unassembled WGS sequence"/>
</dbReference>
<name>A0A9N8YMH0_9GLOM</name>
<dbReference type="Pfam" id="PF07707">
    <property type="entry name" value="BACK"/>
    <property type="match status" value="1"/>
</dbReference>
<accession>A0A9N8YMH0</accession>
<dbReference type="EMBL" id="CAJVPQ010000035">
    <property type="protein sequence ID" value="CAG8439177.1"/>
    <property type="molecule type" value="Genomic_DNA"/>
</dbReference>
<dbReference type="InterPro" id="IPR051481">
    <property type="entry name" value="BTB-POZ/Galectin-3-binding"/>
</dbReference>
<feature type="compositionally biased region" description="Polar residues" evidence="1">
    <location>
        <begin position="380"/>
        <end position="389"/>
    </location>
</feature>
<evidence type="ECO:0000313" key="4">
    <source>
        <dbReference type="Proteomes" id="UP000789570"/>
    </source>
</evidence>
<dbReference type="PANTHER" id="PTHR24410">
    <property type="entry name" value="HL07962P-RELATED"/>
    <property type="match status" value="1"/>
</dbReference>
<dbReference type="PROSITE" id="PS50097">
    <property type="entry name" value="BTB"/>
    <property type="match status" value="1"/>
</dbReference>
<dbReference type="SUPFAM" id="SSF54695">
    <property type="entry name" value="POZ domain"/>
    <property type="match status" value="1"/>
</dbReference>
<dbReference type="CDD" id="cd18186">
    <property type="entry name" value="BTB_POZ_ZBTB_KLHL-like"/>
    <property type="match status" value="1"/>
</dbReference>
<dbReference type="SMART" id="SM00225">
    <property type="entry name" value="BTB"/>
    <property type="match status" value="1"/>
</dbReference>
<evidence type="ECO:0000313" key="3">
    <source>
        <dbReference type="EMBL" id="CAG8439177.1"/>
    </source>
</evidence>
<protein>
    <submittedName>
        <fullName evidence="3">9269_t:CDS:1</fullName>
    </submittedName>
</protein>
<dbReference type="OrthoDB" id="25620at2759"/>
<gene>
    <name evidence="3" type="ORF">FCALED_LOCUS382</name>
</gene>
<dbReference type="Pfam" id="PF00651">
    <property type="entry name" value="BTB"/>
    <property type="match status" value="1"/>
</dbReference>
<feature type="region of interest" description="Disordered" evidence="1">
    <location>
        <begin position="380"/>
        <end position="401"/>
    </location>
</feature>
<dbReference type="AlphaFoldDB" id="A0A9N8YMH0"/>
<dbReference type="InterPro" id="IPR000210">
    <property type="entry name" value="BTB/POZ_dom"/>
</dbReference>
<comment type="caution">
    <text evidence="3">The sequence shown here is derived from an EMBL/GenBank/DDBJ whole genome shotgun (WGS) entry which is preliminary data.</text>
</comment>
<keyword evidence="4" id="KW-1185">Reference proteome</keyword>
<reference evidence="3" key="1">
    <citation type="submission" date="2021-06" db="EMBL/GenBank/DDBJ databases">
        <authorList>
            <person name="Kallberg Y."/>
            <person name="Tangrot J."/>
            <person name="Rosling A."/>
        </authorList>
    </citation>
    <scope>NUCLEOTIDE SEQUENCE</scope>
    <source>
        <strain evidence="3">UK204</strain>
    </source>
</reference>